<keyword evidence="3" id="KW-1185">Reference proteome</keyword>
<protein>
    <recommendedName>
        <fullName evidence="4">Membrane-bound metal-dependent hydrolase</fullName>
    </recommendedName>
</protein>
<evidence type="ECO:0000313" key="3">
    <source>
        <dbReference type="Proteomes" id="UP000011566"/>
    </source>
</evidence>
<feature type="transmembrane region" description="Helical" evidence="1">
    <location>
        <begin position="76"/>
        <end position="102"/>
    </location>
</feature>
<dbReference type="Proteomes" id="UP000011566">
    <property type="component" value="Unassembled WGS sequence"/>
</dbReference>
<dbReference type="InterPro" id="IPR007404">
    <property type="entry name" value="YdjM-like"/>
</dbReference>
<evidence type="ECO:0008006" key="4">
    <source>
        <dbReference type="Google" id="ProtNLM"/>
    </source>
</evidence>
<keyword evidence="1" id="KW-1133">Transmembrane helix</keyword>
<dbReference type="AlphaFoldDB" id="M0M2P7"/>
<dbReference type="eggNOG" id="arCOG03392">
    <property type="taxonomic scope" value="Archaea"/>
</dbReference>
<feature type="transmembrane region" description="Helical" evidence="1">
    <location>
        <begin position="122"/>
        <end position="146"/>
    </location>
</feature>
<comment type="caution">
    <text evidence="2">The sequence shown here is derived from an EMBL/GenBank/DDBJ whole genome shotgun (WGS) entry which is preliminary data.</text>
</comment>
<keyword evidence="1" id="KW-0812">Transmembrane</keyword>
<name>M0M2P7_9EURY</name>
<keyword evidence="1" id="KW-0472">Membrane</keyword>
<evidence type="ECO:0000313" key="2">
    <source>
        <dbReference type="EMBL" id="EMA38675.1"/>
    </source>
</evidence>
<accession>M0M2P7</accession>
<dbReference type="Pfam" id="PF04307">
    <property type="entry name" value="YdjM"/>
    <property type="match status" value="1"/>
</dbReference>
<reference evidence="2 3" key="1">
    <citation type="journal article" date="2014" name="PLoS Genet.">
        <title>Phylogenetically driven sequencing of extremely halophilic archaea reveals strategies for static and dynamic osmo-response.</title>
        <authorList>
            <person name="Becker E.A."/>
            <person name="Seitzer P.M."/>
            <person name="Tritt A."/>
            <person name="Larsen D."/>
            <person name="Krusor M."/>
            <person name="Yao A.I."/>
            <person name="Wu D."/>
            <person name="Madern D."/>
            <person name="Eisen J.A."/>
            <person name="Darling A.E."/>
            <person name="Facciotti M.T."/>
        </authorList>
    </citation>
    <scope>NUCLEOTIDE SEQUENCE [LARGE SCALE GENOMIC DNA]</scope>
    <source>
        <strain evidence="2 3">100A6</strain>
    </source>
</reference>
<sequence length="168" mass="18329">MYSRLVYRKPPDGIAVLAIVLGTQLPDLVDKPLAWTFHVLPSGRSLAHSVFAAVLASVVVWAYCRRRGRSDLGAAFAIGYVSHLVADGYTYLFTGEYVYLSYLGWPLLPPPPFGDEGTFLTHLQNITLSPGFALQLVMAVVVYVVWIEDGAPGRAAFGAVLERIRSSS</sequence>
<dbReference type="PATRIC" id="fig|1132509.6.peg.2046"/>
<organism evidence="2 3">
    <name type="scientific">Halococcus hamelinensis 100A6</name>
    <dbReference type="NCBI Taxonomy" id="1132509"/>
    <lineage>
        <taxon>Archaea</taxon>
        <taxon>Methanobacteriati</taxon>
        <taxon>Methanobacteriota</taxon>
        <taxon>Stenosarchaea group</taxon>
        <taxon>Halobacteria</taxon>
        <taxon>Halobacteriales</taxon>
        <taxon>Halococcaceae</taxon>
        <taxon>Halococcus</taxon>
    </lineage>
</organism>
<proteinExistence type="predicted"/>
<feature type="transmembrane region" description="Helical" evidence="1">
    <location>
        <begin position="45"/>
        <end position="64"/>
    </location>
</feature>
<dbReference type="EMBL" id="AOMB01000025">
    <property type="protein sequence ID" value="EMA38675.1"/>
    <property type="molecule type" value="Genomic_DNA"/>
</dbReference>
<evidence type="ECO:0000256" key="1">
    <source>
        <dbReference type="SAM" id="Phobius"/>
    </source>
</evidence>
<gene>
    <name evidence="2" type="ORF">C447_09060</name>
</gene>